<evidence type="ECO:0000259" key="6">
    <source>
        <dbReference type="PROSITE" id="PS50011"/>
    </source>
</evidence>
<dbReference type="SUPFAM" id="SSF81606">
    <property type="entry name" value="PP2C-like"/>
    <property type="match status" value="1"/>
</dbReference>
<evidence type="ECO:0000259" key="7">
    <source>
        <dbReference type="PROSITE" id="PS51746"/>
    </source>
</evidence>
<dbReference type="GO" id="GO:0016301">
    <property type="term" value="F:kinase activity"/>
    <property type="evidence" value="ECO:0007669"/>
    <property type="project" value="UniProtKB-KW"/>
</dbReference>
<keyword evidence="3 8" id="KW-0418">Kinase</keyword>
<dbReference type="Gene3D" id="1.10.510.10">
    <property type="entry name" value="Transferase(Phosphotransferase) domain 1"/>
    <property type="match status" value="1"/>
</dbReference>
<proteinExistence type="predicted"/>
<keyword evidence="2" id="KW-0547">Nucleotide-binding</keyword>
<dbReference type="InterPro" id="IPR011009">
    <property type="entry name" value="Kinase-like_dom_sf"/>
</dbReference>
<dbReference type="Gene3D" id="3.60.40.10">
    <property type="entry name" value="PPM-type phosphatase domain"/>
    <property type="match status" value="1"/>
</dbReference>
<dbReference type="Pfam" id="PF00069">
    <property type="entry name" value="Pkinase"/>
    <property type="match status" value="1"/>
</dbReference>
<dbReference type="Proteomes" id="UP000662703">
    <property type="component" value="Unassembled WGS sequence"/>
</dbReference>
<dbReference type="PROSITE" id="PS51746">
    <property type="entry name" value="PPM_2"/>
    <property type="match status" value="1"/>
</dbReference>
<dbReference type="PANTHER" id="PTHR43289">
    <property type="entry name" value="MITOGEN-ACTIVATED PROTEIN KINASE KINASE KINASE 20-RELATED"/>
    <property type="match status" value="1"/>
</dbReference>
<dbReference type="SMART" id="SM00220">
    <property type="entry name" value="S_TKc"/>
    <property type="match status" value="1"/>
</dbReference>
<evidence type="ECO:0000313" key="9">
    <source>
        <dbReference type="Proteomes" id="UP000662703"/>
    </source>
</evidence>
<feature type="compositionally biased region" description="Basic and acidic residues" evidence="5">
    <location>
        <begin position="369"/>
        <end position="378"/>
    </location>
</feature>
<feature type="domain" description="PPM-type phosphatase" evidence="7">
    <location>
        <begin position="1"/>
        <end position="169"/>
    </location>
</feature>
<feature type="domain" description="Protein kinase" evidence="6">
    <location>
        <begin position="202"/>
        <end position="452"/>
    </location>
</feature>
<dbReference type="EMBL" id="ARXX01000047">
    <property type="protein sequence ID" value="MBF5057485.1"/>
    <property type="molecule type" value="Genomic_DNA"/>
</dbReference>
<keyword evidence="4" id="KW-0067">ATP-binding</keyword>
<dbReference type="InterPro" id="IPR000719">
    <property type="entry name" value="Prot_kinase_dom"/>
</dbReference>
<comment type="caution">
    <text evidence="8">The sequence shown here is derived from an EMBL/GenBank/DDBJ whole genome shotgun (WGS) entry which is preliminary data.</text>
</comment>
<evidence type="ECO:0000256" key="1">
    <source>
        <dbReference type="ARBA" id="ARBA00022679"/>
    </source>
</evidence>
<evidence type="ECO:0000256" key="3">
    <source>
        <dbReference type="ARBA" id="ARBA00022777"/>
    </source>
</evidence>
<dbReference type="SUPFAM" id="SSF56112">
    <property type="entry name" value="Protein kinase-like (PK-like)"/>
    <property type="match status" value="1"/>
</dbReference>
<feature type="region of interest" description="Disordered" evidence="5">
    <location>
        <begin position="343"/>
        <end position="378"/>
    </location>
</feature>
<evidence type="ECO:0000313" key="8">
    <source>
        <dbReference type="EMBL" id="MBF5057485.1"/>
    </source>
</evidence>
<accession>A0ABS0ATP0</accession>
<dbReference type="PANTHER" id="PTHR43289:SF6">
    <property type="entry name" value="SERINE_THREONINE-PROTEIN KINASE NEKL-3"/>
    <property type="match status" value="1"/>
</dbReference>
<dbReference type="SMART" id="SM00332">
    <property type="entry name" value="PP2Cc"/>
    <property type="match status" value="1"/>
</dbReference>
<evidence type="ECO:0000256" key="2">
    <source>
        <dbReference type="ARBA" id="ARBA00022741"/>
    </source>
</evidence>
<dbReference type="PROSITE" id="PS00108">
    <property type="entry name" value="PROTEIN_KINASE_ST"/>
    <property type="match status" value="1"/>
</dbReference>
<dbReference type="InterPro" id="IPR001932">
    <property type="entry name" value="PPM-type_phosphatase-like_dom"/>
</dbReference>
<dbReference type="InterPro" id="IPR036457">
    <property type="entry name" value="PPM-type-like_dom_sf"/>
</dbReference>
<dbReference type="CDD" id="cd14014">
    <property type="entry name" value="STKc_PknB_like"/>
    <property type="match status" value="1"/>
</dbReference>
<dbReference type="InterPro" id="IPR008271">
    <property type="entry name" value="Ser/Thr_kinase_AS"/>
</dbReference>
<evidence type="ECO:0000256" key="4">
    <source>
        <dbReference type="ARBA" id="ARBA00022840"/>
    </source>
</evidence>
<name>A0ABS0ATP0_9GAMM</name>
<dbReference type="Pfam" id="PF13672">
    <property type="entry name" value="PP2C_2"/>
    <property type="match status" value="1"/>
</dbReference>
<organism evidence="8 9">
    <name type="scientific">Alloalcanivorax profundimaris</name>
    <dbReference type="NCBI Taxonomy" id="2735259"/>
    <lineage>
        <taxon>Bacteria</taxon>
        <taxon>Pseudomonadati</taxon>
        <taxon>Pseudomonadota</taxon>
        <taxon>Gammaproteobacteria</taxon>
        <taxon>Oceanospirillales</taxon>
        <taxon>Alcanivoracaceae</taxon>
        <taxon>Alloalcanivorax</taxon>
    </lineage>
</organism>
<dbReference type="PROSITE" id="PS50011">
    <property type="entry name" value="PROTEIN_KINASE_DOM"/>
    <property type="match status" value="1"/>
</dbReference>
<reference evidence="8 9" key="1">
    <citation type="submission" date="2012-09" db="EMBL/GenBank/DDBJ databases">
        <title>Genome Sequence of alkane-degrading Bacterium Alcanivorax sp. 521-1.</title>
        <authorList>
            <person name="Lai Q."/>
            <person name="Shao Z."/>
        </authorList>
    </citation>
    <scope>NUCLEOTIDE SEQUENCE [LARGE SCALE GENOMIC DNA]</scope>
    <source>
        <strain evidence="8 9">521-1</strain>
    </source>
</reference>
<gene>
    <name evidence="8" type="ORF">Y5W_02779</name>
</gene>
<sequence>MLGFLNDYYATPSLWSVPRSAQRVLEALNRWLYRQTRAGDAHLCTLSVLVLRGGRAHLFQVGDSRIWRLREGRLECLTRDHQRPLGGTRVLTRAMGADPRLEVDYVSTGLLAGDRFLLTSDGLHDALATEELAQGMVGPEAPALLAERLIEAGRRLGARDNLSCQLLCVDSPGSADLNDRRAALDERPLPPPLRPGMELDGLTVERELHASPRSQLYRVRDGDGRTGVIKAPSVNLEDDAEALQRFALEGWLLARLRGPHFPRPLTPPRPPGCQYLYLEYIDGVTLDQWAREHPDAPVEERLYLADQLLNGLRALHRADVLHDDLKPDNLMVDRHGVVKLIDLGNAHPRGGDRPGSTHPQGTRPYTAPERARGEAPSERADQFAAAAVIHEMLTGILPWRGHYRRAAGRPLPPMTRLNPFVPHGVERALARALSARPEDRFHDVAELRAALRRPGPVPRAAGGDPEARIRLWRGISVVLLVLLLTVLAVK</sequence>
<keyword evidence="9" id="KW-1185">Reference proteome</keyword>
<keyword evidence="1" id="KW-0808">Transferase</keyword>
<protein>
    <submittedName>
        <fullName evidence="8">Serine (Threonine) protein kinase</fullName>
    </submittedName>
</protein>
<evidence type="ECO:0000256" key="5">
    <source>
        <dbReference type="SAM" id="MobiDB-lite"/>
    </source>
</evidence>